<dbReference type="STRING" id="43700.ENSMALP00000014000"/>
<dbReference type="Proteomes" id="UP000261600">
    <property type="component" value="Unplaced"/>
</dbReference>
<comment type="similarity">
    <text evidence="5">Belongs to the BCAP29/BCAP31 family.</text>
</comment>
<keyword evidence="5" id="KW-0931">ER-Golgi transport</keyword>
<keyword evidence="3 5" id="KW-1133">Transmembrane helix</keyword>
<reference evidence="7" key="1">
    <citation type="submission" date="2025-08" db="UniProtKB">
        <authorList>
            <consortium name="Ensembl"/>
        </authorList>
    </citation>
    <scope>IDENTIFICATION</scope>
</reference>
<accession>A0A3Q3JB64</accession>
<dbReference type="Pfam" id="PF05529">
    <property type="entry name" value="Bap31"/>
    <property type="match status" value="2"/>
</dbReference>
<dbReference type="GO" id="GO:0006886">
    <property type="term" value="P:intracellular protein transport"/>
    <property type="evidence" value="ECO:0007669"/>
    <property type="project" value="UniProtKB-UniRule"/>
</dbReference>
<proteinExistence type="inferred from homology"/>
<dbReference type="GO" id="GO:0006888">
    <property type="term" value="P:endoplasmic reticulum to Golgi vesicle-mediated transport"/>
    <property type="evidence" value="ECO:0007669"/>
    <property type="project" value="UniProtKB-UniRule"/>
</dbReference>
<comment type="subcellular location">
    <subcellularLocation>
        <location evidence="5">Endoplasmic reticulum membrane</location>
        <topology evidence="5">Multi-pass membrane protein</topology>
    </subcellularLocation>
    <subcellularLocation>
        <location evidence="1">Membrane</location>
        <topology evidence="1">Multi-pass membrane protein</topology>
    </subcellularLocation>
</comment>
<keyword evidence="5" id="KW-0813">Transport</keyword>
<dbReference type="Ensembl" id="ENSMALT00000014302.1">
    <property type="protein sequence ID" value="ENSMALP00000014000.1"/>
    <property type="gene ID" value="ENSMALG00000009855.1"/>
</dbReference>
<evidence type="ECO:0000256" key="1">
    <source>
        <dbReference type="ARBA" id="ARBA00004141"/>
    </source>
</evidence>
<evidence type="ECO:0000256" key="5">
    <source>
        <dbReference type="RuleBase" id="RU367026"/>
    </source>
</evidence>
<dbReference type="GO" id="GO:0070973">
    <property type="term" value="P:protein localization to endoplasmic reticulum exit site"/>
    <property type="evidence" value="ECO:0007669"/>
    <property type="project" value="UniProtKB-UniRule"/>
</dbReference>
<keyword evidence="5" id="KW-0653">Protein transport</keyword>
<dbReference type="PANTHER" id="PTHR12701:SF5">
    <property type="entry name" value="B-CELL RECEPTOR-ASSOCIATED PROTEIN 29"/>
    <property type="match status" value="1"/>
</dbReference>
<dbReference type="InterPro" id="IPR040463">
    <property type="entry name" value="BAP29/BAP31_N"/>
</dbReference>
<reference evidence="7" key="2">
    <citation type="submission" date="2025-09" db="UniProtKB">
        <authorList>
            <consortium name="Ensembl"/>
        </authorList>
    </citation>
    <scope>IDENTIFICATION</scope>
</reference>
<keyword evidence="5" id="KW-0256">Endoplasmic reticulum</keyword>
<evidence type="ECO:0000256" key="2">
    <source>
        <dbReference type="ARBA" id="ARBA00022692"/>
    </source>
</evidence>
<dbReference type="AlphaFoldDB" id="A0A3Q3JB64"/>
<feature type="domain" description="BAP29/BAP31 transmembrane" evidence="6">
    <location>
        <begin position="64"/>
        <end position="112"/>
    </location>
</feature>
<evidence type="ECO:0000313" key="8">
    <source>
        <dbReference type="Proteomes" id="UP000261600"/>
    </source>
</evidence>
<feature type="domain" description="BAP29/BAP31 transmembrane" evidence="6">
    <location>
        <begin position="1"/>
        <end position="58"/>
    </location>
</feature>
<keyword evidence="4 5" id="KW-0472">Membrane</keyword>
<keyword evidence="2 5" id="KW-0812">Transmembrane</keyword>
<evidence type="ECO:0000313" key="7">
    <source>
        <dbReference type="Ensembl" id="ENSMALP00000014000.1"/>
    </source>
</evidence>
<evidence type="ECO:0000256" key="3">
    <source>
        <dbReference type="ARBA" id="ARBA00022989"/>
    </source>
</evidence>
<organism evidence="7 8">
    <name type="scientific">Monopterus albus</name>
    <name type="common">Swamp eel</name>
    <dbReference type="NCBI Taxonomy" id="43700"/>
    <lineage>
        <taxon>Eukaryota</taxon>
        <taxon>Metazoa</taxon>
        <taxon>Chordata</taxon>
        <taxon>Craniata</taxon>
        <taxon>Vertebrata</taxon>
        <taxon>Euteleostomi</taxon>
        <taxon>Actinopterygii</taxon>
        <taxon>Neopterygii</taxon>
        <taxon>Teleostei</taxon>
        <taxon>Neoteleostei</taxon>
        <taxon>Acanthomorphata</taxon>
        <taxon>Anabantaria</taxon>
        <taxon>Synbranchiformes</taxon>
        <taxon>Synbranchidae</taxon>
        <taxon>Monopterus</taxon>
    </lineage>
</organism>
<dbReference type="GO" id="GO:0005789">
    <property type="term" value="C:endoplasmic reticulum membrane"/>
    <property type="evidence" value="ECO:0007669"/>
    <property type="project" value="UniProtKB-SubCell"/>
</dbReference>
<keyword evidence="8" id="KW-1185">Reference proteome</keyword>
<protein>
    <recommendedName>
        <fullName evidence="5">Endoplasmic reticulum transmembrane protein</fullName>
    </recommendedName>
</protein>
<sequence>MTLQWTVVAFFFYTELAVNIFLCIAFISPQRWHLVFSWRIWNWLFPYWNKCSITMLLFSCSPSNPSLDDHIHVKLFGAQRNLYASGFSLVLWIIMRRVVTLLNPVAVTLENNNPLCAVSLLDDKKSMSAKKKKAATDAGG</sequence>
<dbReference type="PANTHER" id="PTHR12701">
    <property type="entry name" value="BCR-ASSOCIATED PROTEIN, BAP"/>
    <property type="match status" value="1"/>
</dbReference>
<comment type="caution">
    <text evidence="5">Lacks conserved residue(s) required for the propagation of feature annotation.</text>
</comment>
<evidence type="ECO:0000256" key="4">
    <source>
        <dbReference type="ARBA" id="ARBA00023136"/>
    </source>
</evidence>
<evidence type="ECO:0000259" key="6">
    <source>
        <dbReference type="Pfam" id="PF05529"/>
    </source>
</evidence>
<name>A0A3Q3JB64_MONAL</name>
<comment type="function">
    <text evidence="5">May play a role in anterograde transport of membrane proteins from the endoplasmic reticulum to the Golgi.</text>
</comment>
<feature type="transmembrane region" description="Helical" evidence="5">
    <location>
        <begin position="7"/>
        <end position="28"/>
    </location>
</feature>
<dbReference type="InterPro" id="IPR008417">
    <property type="entry name" value="BAP29/BAP31"/>
</dbReference>